<feature type="domain" description="Disease resistance N-terminal" evidence="7">
    <location>
        <begin position="13"/>
        <end position="97"/>
    </location>
</feature>
<dbReference type="PANTHER" id="PTHR36766:SF51">
    <property type="entry name" value="DISEASE RESISTANCE RPP13-LIKE PROTEIN 1"/>
    <property type="match status" value="1"/>
</dbReference>
<feature type="domain" description="R13L1/DRL21-like LRR repeat region" evidence="9">
    <location>
        <begin position="677"/>
        <end position="803"/>
    </location>
</feature>
<evidence type="ECO:0000259" key="9">
    <source>
        <dbReference type="Pfam" id="PF25019"/>
    </source>
</evidence>
<dbReference type="SUPFAM" id="SSF52058">
    <property type="entry name" value="L domain-like"/>
    <property type="match status" value="1"/>
</dbReference>
<dbReference type="SUPFAM" id="SSF52540">
    <property type="entry name" value="P-loop containing nucleoside triphosphate hydrolases"/>
    <property type="match status" value="1"/>
</dbReference>
<dbReference type="Gene3D" id="3.40.50.300">
    <property type="entry name" value="P-loop containing nucleotide triphosphate hydrolases"/>
    <property type="match status" value="1"/>
</dbReference>
<evidence type="ECO:0000313" key="10">
    <source>
        <dbReference type="EMBL" id="MED6186389.1"/>
    </source>
</evidence>
<gene>
    <name evidence="10" type="ORF">PIB30_066165</name>
</gene>
<keyword evidence="1" id="KW-0433">Leucine-rich repeat</keyword>
<dbReference type="Pfam" id="PF00931">
    <property type="entry name" value="NB-ARC"/>
    <property type="match status" value="1"/>
</dbReference>
<dbReference type="Pfam" id="PF18052">
    <property type="entry name" value="Rx_N"/>
    <property type="match status" value="1"/>
</dbReference>
<dbReference type="InterPro" id="IPR038005">
    <property type="entry name" value="RX-like_CC"/>
</dbReference>
<evidence type="ECO:0000259" key="8">
    <source>
        <dbReference type="Pfam" id="PF23559"/>
    </source>
</evidence>
<accession>A0ABU6WM74</accession>
<evidence type="ECO:0000256" key="4">
    <source>
        <dbReference type="ARBA" id="ARBA00022821"/>
    </source>
</evidence>
<keyword evidence="3" id="KW-0547">Nucleotide-binding</keyword>
<dbReference type="Proteomes" id="UP001341840">
    <property type="component" value="Unassembled WGS sequence"/>
</dbReference>
<organism evidence="10 11">
    <name type="scientific">Stylosanthes scabra</name>
    <dbReference type="NCBI Taxonomy" id="79078"/>
    <lineage>
        <taxon>Eukaryota</taxon>
        <taxon>Viridiplantae</taxon>
        <taxon>Streptophyta</taxon>
        <taxon>Embryophyta</taxon>
        <taxon>Tracheophyta</taxon>
        <taxon>Spermatophyta</taxon>
        <taxon>Magnoliopsida</taxon>
        <taxon>eudicotyledons</taxon>
        <taxon>Gunneridae</taxon>
        <taxon>Pentapetalae</taxon>
        <taxon>rosids</taxon>
        <taxon>fabids</taxon>
        <taxon>Fabales</taxon>
        <taxon>Fabaceae</taxon>
        <taxon>Papilionoideae</taxon>
        <taxon>50 kb inversion clade</taxon>
        <taxon>dalbergioids sensu lato</taxon>
        <taxon>Dalbergieae</taxon>
        <taxon>Pterocarpus clade</taxon>
        <taxon>Stylosanthes</taxon>
    </lineage>
</organism>
<evidence type="ECO:0008006" key="12">
    <source>
        <dbReference type="Google" id="ProtNLM"/>
    </source>
</evidence>
<dbReference type="SMART" id="SM00369">
    <property type="entry name" value="LRR_TYP"/>
    <property type="match status" value="2"/>
</dbReference>
<evidence type="ECO:0000313" key="11">
    <source>
        <dbReference type="Proteomes" id="UP001341840"/>
    </source>
</evidence>
<dbReference type="PANTHER" id="PTHR36766">
    <property type="entry name" value="PLANT BROAD-SPECTRUM MILDEW RESISTANCE PROTEIN RPW8"/>
    <property type="match status" value="1"/>
</dbReference>
<keyword evidence="5" id="KW-0067">ATP-binding</keyword>
<dbReference type="Pfam" id="PF23559">
    <property type="entry name" value="WHD_DRP"/>
    <property type="match status" value="1"/>
</dbReference>
<feature type="domain" description="NB-ARC" evidence="6">
    <location>
        <begin position="163"/>
        <end position="334"/>
    </location>
</feature>
<evidence type="ECO:0000259" key="6">
    <source>
        <dbReference type="Pfam" id="PF00931"/>
    </source>
</evidence>
<dbReference type="EMBL" id="JASCZI010181913">
    <property type="protein sequence ID" value="MED6186389.1"/>
    <property type="molecule type" value="Genomic_DNA"/>
</dbReference>
<dbReference type="Gene3D" id="3.80.10.10">
    <property type="entry name" value="Ribonuclease Inhibitor"/>
    <property type="match status" value="1"/>
</dbReference>
<keyword evidence="11" id="KW-1185">Reference proteome</keyword>
<evidence type="ECO:0000256" key="3">
    <source>
        <dbReference type="ARBA" id="ARBA00022741"/>
    </source>
</evidence>
<dbReference type="InterPro" id="IPR056789">
    <property type="entry name" value="LRR_R13L1-DRL21"/>
</dbReference>
<dbReference type="PRINTS" id="PR00364">
    <property type="entry name" value="DISEASERSIST"/>
</dbReference>
<dbReference type="InterPro" id="IPR032675">
    <property type="entry name" value="LRR_dom_sf"/>
</dbReference>
<name>A0ABU6WM74_9FABA</name>
<dbReference type="InterPro" id="IPR041118">
    <property type="entry name" value="Rx_N"/>
</dbReference>
<keyword evidence="2" id="KW-0677">Repeat</keyword>
<evidence type="ECO:0000256" key="2">
    <source>
        <dbReference type="ARBA" id="ARBA00022737"/>
    </source>
</evidence>
<dbReference type="Pfam" id="PF25019">
    <property type="entry name" value="LRR_R13L1-DRL21"/>
    <property type="match status" value="1"/>
</dbReference>
<dbReference type="CDD" id="cd14798">
    <property type="entry name" value="RX-CC_like"/>
    <property type="match status" value="1"/>
</dbReference>
<comment type="caution">
    <text evidence="10">The sequence shown here is derived from an EMBL/GenBank/DDBJ whole genome shotgun (WGS) entry which is preliminary data.</text>
</comment>
<dbReference type="Gene3D" id="1.10.8.430">
    <property type="entry name" value="Helical domain of apoptotic protease-activating factors"/>
    <property type="match status" value="1"/>
</dbReference>
<feature type="domain" description="Disease resistance protein winged helix" evidence="8">
    <location>
        <begin position="418"/>
        <end position="485"/>
    </location>
</feature>
<dbReference type="InterPro" id="IPR036388">
    <property type="entry name" value="WH-like_DNA-bd_sf"/>
</dbReference>
<dbReference type="Gene3D" id="1.20.5.4130">
    <property type="match status" value="1"/>
</dbReference>
<dbReference type="InterPro" id="IPR058922">
    <property type="entry name" value="WHD_DRP"/>
</dbReference>
<evidence type="ECO:0000256" key="1">
    <source>
        <dbReference type="ARBA" id="ARBA00022614"/>
    </source>
</evidence>
<reference evidence="10 11" key="1">
    <citation type="journal article" date="2023" name="Plants (Basel)">
        <title>Bridging the Gap: Combining Genomics and Transcriptomics Approaches to Understand Stylosanthes scabra, an Orphan Legume from the Brazilian Caatinga.</title>
        <authorList>
            <person name="Ferreira-Neto J.R.C."/>
            <person name="da Silva M.D."/>
            <person name="Binneck E."/>
            <person name="de Melo N.F."/>
            <person name="da Silva R.H."/>
            <person name="de Melo A.L.T.M."/>
            <person name="Pandolfi V."/>
            <person name="Bustamante F.O."/>
            <person name="Brasileiro-Vidal A.C."/>
            <person name="Benko-Iseppon A.M."/>
        </authorList>
    </citation>
    <scope>NUCLEOTIDE SEQUENCE [LARGE SCALE GENOMIC DNA]</scope>
    <source>
        <tissue evidence="10">Leaves</tissue>
    </source>
</reference>
<dbReference type="InterPro" id="IPR042197">
    <property type="entry name" value="Apaf_helical"/>
</dbReference>
<dbReference type="InterPro" id="IPR027417">
    <property type="entry name" value="P-loop_NTPase"/>
</dbReference>
<dbReference type="Gene3D" id="1.10.10.10">
    <property type="entry name" value="Winged helix-like DNA-binding domain superfamily/Winged helix DNA-binding domain"/>
    <property type="match status" value="1"/>
</dbReference>
<proteinExistence type="predicted"/>
<protein>
    <recommendedName>
        <fullName evidence="12">Disease resistance RPP13-like protein 1</fullName>
    </recommendedName>
</protein>
<evidence type="ECO:0000256" key="5">
    <source>
        <dbReference type="ARBA" id="ARBA00022840"/>
    </source>
</evidence>
<dbReference type="InterPro" id="IPR002182">
    <property type="entry name" value="NB-ARC"/>
</dbReference>
<sequence>MASALLTGAVLPSIFNVVFDRLSSPEFAIWIKGKKLTQDMLERLKTNLYAVQTFLNDAEQKQIKEGAVKDWLASLKDAMYVADDLLDEFFTKAATQMDPGTFFSRYLNLQDRKIAKRMEGIIERIESIVRQIGTLGHREIPKENMSWRITTSLGEISHVYGREKDKEAIVRLLLDDADTGDGDISVIPIVGMGGIGKTTLAQLVYHDDKVKENFDFQAWVCVSEEFDVMKVTKNLLEATKKCTCNLNNLDLLQQDLKDQLSRRKFFMVLDDAWNENPSEWKTLLQPFRDGVKGSKVLMTTRNEKVANAAQKASPYKLGLLSEEDCWLVFSKHAHLSTSSMENPDLKKVGRDIVKKCDGLPMAAQALGGLLSENSDVNDWNRVLKSEIWEFPDEVTPALQISYYYLPPCLKECFVYCSLFPKDYEFDKNELILLWMAQSFLRPGKNQTPEEAGDEYFNELTARSFFQLHSTKENKFVMHDLIHDLAMFFAGKFYFRAEEHENVENVVEIDNKTRHLSHNAKGNYPFSKLLRFCNSVKHTRTFLEINLDPWIPFNMENTPCILLSKLKYLRTLSFKCFPLESLPDSIGELIHLRYLDLSETRIETLPESLGNLYNLQTLKLVRCSKLKILPVSMKNLVKLRHLDIGNTGLREMPKGMSKLKSLQFLSHYKVGKHEENKIKELGALANLQKSIFIYKLENVVNIGEASMARMFDKNGIESLMLSWSWNEQNTFASEIERDILDKLQPHINLKELQIWNYRGTIFPDWLGHSSYHNITTLTLYGCRNCCMLPSLGQLPALKRLKISDFETLEIVGAEFYQKDESCVEKPFPKLETLKFQSMGCWKEWCSIKFNAFPRLKQLIIKECPMLRGELPNHLPSLESLKIQNCEQLSYCVPRAPAMTYLSITGASEVRIGELPPLLRHLFIGGSH</sequence>
<dbReference type="InterPro" id="IPR003591">
    <property type="entry name" value="Leu-rich_rpt_typical-subtyp"/>
</dbReference>
<evidence type="ECO:0000259" key="7">
    <source>
        <dbReference type="Pfam" id="PF18052"/>
    </source>
</evidence>
<keyword evidence="4" id="KW-0611">Plant defense</keyword>